<evidence type="ECO:0000313" key="2">
    <source>
        <dbReference type="EMBL" id="EJW89555.1"/>
    </source>
</evidence>
<feature type="non-terminal residue" evidence="2">
    <location>
        <position position="1"/>
    </location>
</feature>
<organism evidence="2">
    <name type="scientific">gut metagenome</name>
    <dbReference type="NCBI Taxonomy" id="749906"/>
    <lineage>
        <taxon>unclassified sequences</taxon>
        <taxon>metagenomes</taxon>
        <taxon>organismal metagenomes</taxon>
    </lineage>
</organism>
<reference evidence="2" key="1">
    <citation type="journal article" date="2012" name="PLoS ONE">
        <title>Gene sets for utilization of primary and secondary nutrition supplies in the distal gut of endangered iberian lynx.</title>
        <authorList>
            <person name="Alcaide M."/>
            <person name="Messina E."/>
            <person name="Richter M."/>
            <person name="Bargiela R."/>
            <person name="Peplies J."/>
            <person name="Huws S.A."/>
            <person name="Newbold C.J."/>
            <person name="Golyshin P.N."/>
            <person name="Simon M.A."/>
            <person name="Lopez G."/>
            <person name="Yakimov M.M."/>
            <person name="Ferrer M."/>
        </authorList>
    </citation>
    <scope>NUCLEOTIDE SEQUENCE</scope>
</reference>
<evidence type="ECO:0000313" key="1">
    <source>
        <dbReference type="EMBL" id="EJW89551.1"/>
    </source>
</evidence>
<sequence>TYTWIRYADDASGTGISNDPTGKDYIGLAHNKTTATESNNPRDYKWSLIKGTDGIPGAPGKDGKTTYTWIAYSDNADGTGMYQIP</sequence>
<name>J9BPS9_9ZZZZ</name>
<feature type="non-terminal residue" evidence="2">
    <location>
        <position position="85"/>
    </location>
</feature>
<gene>
    <name evidence="2" type="ORF">EVA_22338</name>
    <name evidence="1" type="ORF">EVA_22342</name>
</gene>
<dbReference type="EMBL" id="AMCI01009406">
    <property type="protein sequence ID" value="EJW89551.1"/>
    <property type="molecule type" value="Genomic_DNA"/>
</dbReference>
<proteinExistence type="predicted"/>
<comment type="caution">
    <text evidence="2">The sequence shown here is derived from an EMBL/GenBank/DDBJ whole genome shotgun (WGS) entry which is preliminary data.</text>
</comment>
<dbReference type="AlphaFoldDB" id="J9BPS9"/>
<dbReference type="EMBL" id="AMCI01009402">
    <property type="protein sequence ID" value="EJW89555.1"/>
    <property type="molecule type" value="Genomic_DNA"/>
</dbReference>
<protein>
    <submittedName>
        <fullName evidence="2">Uncharacterized protein</fullName>
    </submittedName>
</protein>
<accession>J9BPS9</accession>